<organism evidence="7 8">
    <name type="scientific">Jatrophihabitans cynanchi</name>
    <dbReference type="NCBI Taxonomy" id="2944128"/>
    <lineage>
        <taxon>Bacteria</taxon>
        <taxon>Bacillati</taxon>
        <taxon>Actinomycetota</taxon>
        <taxon>Actinomycetes</taxon>
        <taxon>Jatrophihabitantales</taxon>
        <taxon>Jatrophihabitantaceae</taxon>
        <taxon>Jatrophihabitans</taxon>
    </lineage>
</organism>
<evidence type="ECO:0000313" key="8">
    <source>
        <dbReference type="Proteomes" id="UP001164693"/>
    </source>
</evidence>
<dbReference type="RefSeq" id="WP_269443715.1">
    <property type="nucleotide sequence ID" value="NZ_CP097463.1"/>
</dbReference>
<evidence type="ECO:0000256" key="5">
    <source>
        <dbReference type="SAM" id="Phobius"/>
    </source>
</evidence>
<feature type="domain" description="NfeD-like C-terminal" evidence="6">
    <location>
        <begin position="82"/>
        <end position="139"/>
    </location>
</feature>
<proteinExistence type="predicted"/>
<dbReference type="InterPro" id="IPR012340">
    <property type="entry name" value="NA-bd_OB-fold"/>
</dbReference>
<feature type="transmembrane region" description="Helical" evidence="5">
    <location>
        <begin position="35"/>
        <end position="64"/>
    </location>
</feature>
<evidence type="ECO:0000256" key="2">
    <source>
        <dbReference type="ARBA" id="ARBA00022692"/>
    </source>
</evidence>
<name>A0ABY7JX71_9ACTN</name>
<evidence type="ECO:0000259" key="6">
    <source>
        <dbReference type="Pfam" id="PF01957"/>
    </source>
</evidence>
<dbReference type="PANTHER" id="PTHR33507:SF3">
    <property type="entry name" value="INNER MEMBRANE PROTEIN YBBJ"/>
    <property type="match status" value="1"/>
</dbReference>
<protein>
    <submittedName>
        <fullName evidence="7">NfeD family protein</fullName>
    </submittedName>
</protein>
<gene>
    <name evidence="7" type="ORF">M6B22_00055</name>
</gene>
<evidence type="ECO:0000256" key="3">
    <source>
        <dbReference type="ARBA" id="ARBA00022989"/>
    </source>
</evidence>
<dbReference type="InterPro" id="IPR052165">
    <property type="entry name" value="Membrane_assoc_protease"/>
</dbReference>
<accession>A0ABY7JX71</accession>
<keyword evidence="4 5" id="KW-0472">Membrane</keyword>
<dbReference type="Pfam" id="PF01957">
    <property type="entry name" value="NfeD"/>
    <property type="match status" value="1"/>
</dbReference>
<dbReference type="Gene3D" id="2.40.50.140">
    <property type="entry name" value="Nucleic acid-binding proteins"/>
    <property type="match status" value="1"/>
</dbReference>
<dbReference type="Proteomes" id="UP001164693">
    <property type="component" value="Chromosome"/>
</dbReference>
<keyword evidence="8" id="KW-1185">Reference proteome</keyword>
<evidence type="ECO:0000256" key="4">
    <source>
        <dbReference type="ARBA" id="ARBA00023136"/>
    </source>
</evidence>
<dbReference type="EMBL" id="CP097463">
    <property type="protein sequence ID" value="WAX57177.1"/>
    <property type="molecule type" value="Genomic_DNA"/>
</dbReference>
<dbReference type="InterPro" id="IPR002810">
    <property type="entry name" value="NfeD-like_C"/>
</dbReference>
<evidence type="ECO:0000313" key="7">
    <source>
        <dbReference type="EMBL" id="WAX57177.1"/>
    </source>
</evidence>
<keyword evidence="3 5" id="KW-1133">Transmembrane helix</keyword>
<comment type="subcellular location">
    <subcellularLocation>
        <location evidence="1">Membrane</location>
        <topology evidence="1">Multi-pass membrane protein</topology>
    </subcellularLocation>
</comment>
<reference evidence="7" key="1">
    <citation type="submission" date="2022-05" db="EMBL/GenBank/DDBJ databases">
        <title>Jatrophihabitans sp. SB3-54 whole genome sequence.</title>
        <authorList>
            <person name="Suh M.K."/>
            <person name="Eom M.K."/>
            <person name="Kim J.S."/>
            <person name="Kim H.S."/>
            <person name="Do H.E."/>
            <person name="Shin Y.K."/>
            <person name="Lee J.-S."/>
        </authorList>
    </citation>
    <scope>NUCLEOTIDE SEQUENCE</scope>
    <source>
        <strain evidence="7">SB3-54</strain>
    </source>
</reference>
<keyword evidence="2 5" id="KW-0812">Transmembrane</keyword>
<dbReference type="PANTHER" id="PTHR33507">
    <property type="entry name" value="INNER MEMBRANE PROTEIN YBBJ"/>
    <property type="match status" value="1"/>
</dbReference>
<sequence length="145" mass="14733">MPDWLLWLIAAGVLAAAEAVTLTLVLLMVAGGAAAGAIVAAFGAPVALQIVVALVATLALLGVVRPIAQRHLVQSDPAITGADALVGMQAVVLSEVDGRDGRIRLNGGEWSARTVDPEQRVPAGTVVRVVQIEGATALVLNDSSD</sequence>
<evidence type="ECO:0000256" key="1">
    <source>
        <dbReference type="ARBA" id="ARBA00004141"/>
    </source>
</evidence>